<evidence type="ECO:0000256" key="12">
    <source>
        <dbReference type="ARBA" id="ARBA00023204"/>
    </source>
</evidence>
<evidence type="ECO:0000256" key="3">
    <source>
        <dbReference type="ARBA" id="ARBA00008343"/>
    </source>
</evidence>
<keyword evidence="6" id="KW-0004">4Fe-4S</keyword>
<sequence>MLEEIVEPLLSWYEKNKRELPWRTDPTPYHVWVSEIMLQQTRVEAVKGYYSRFLDQLPSIKDLAVCPQEKLLKLWEGLGYYNRVKNMQKAAIEIRDRYGGVIPKDYEKILALPGIGTYTAGAIASIAYQIPQPAVDGNVLRVFARLTEEPEDILKQKTKKKAEDVLRKIIPSEAPGDFNQSLIEVGAIVCVPNGPARCTICPVRDYCLAKAHDRVEEYPKKAPKKKRKIEERTILILQNGQEFAIHKRPSGGLLGGLYELPNCAGNLSREEALSYVEKLGLMPLHIADAGEAKHIFSHVEWRMKGYFIKVASTDEKKIGELIFVDKKETKGRYPIPSAFSAYRKYIEEDF</sequence>
<dbReference type="GO" id="GO:0035485">
    <property type="term" value="F:adenine/guanine mispair binding"/>
    <property type="evidence" value="ECO:0007669"/>
    <property type="project" value="TreeGrafter"/>
</dbReference>
<comment type="caution">
    <text evidence="16">The sequence shown here is derived from an EMBL/GenBank/DDBJ whole genome shotgun (WGS) entry which is preliminary data.</text>
</comment>
<dbReference type="Gene3D" id="1.10.340.30">
    <property type="entry name" value="Hypothetical protein, domain 2"/>
    <property type="match status" value="1"/>
</dbReference>
<proteinExistence type="inferred from homology"/>
<dbReference type="GO" id="GO:0046872">
    <property type="term" value="F:metal ion binding"/>
    <property type="evidence" value="ECO:0007669"/>
    <property type="project" value="UniProtKB-UniRule"/>
</dbReference>
<dbReference type="Gene3D" id="1.10.1670.10">
    <property type="entry name" value="Helix-hairpin-Helix base-excision DNA repair enzymes (C-terminal)"/>
    <property type="match status" value="1"/>
</dbReference>
<evidence type="ECO:0000256" key="2">
    <source>
        <dbReference type="ARBA" id="ARBA00002933"/>
    </source>
</evidence>
<dbReference type="InterPro" id="IPR003265">
    <property type="entry name" value="HhH-GPD_domain"/>
</dbReference>
<dbReference type="GO" id="GO:0051539">
    <property type="term" value="F:4 iron, 4 sulfur cluster binding"/>
    <property type="evidence" value="ECO:0007669"/>
    <property type="project" value="UniProtKB-UniRule"/>
</dbReference>
<evidence type="ECO:0000256" key="10">
    <source>
        <dbReference type="ARBA" id="ARBA00023004"/>
    </source>
</evidence>
<dbReference type="SMART" id="SM00478">
    <property type="entry name" value="ENDO3c"/>
    <property type="match status" value="1"/>
</dbReference>
<keyword evidence="7" id="KW-0479">Metal-binding</keyword>
<dbReference type="Pfam" id="PF14815">
    <property type="entry name" value="NUDIX_4"/>
    <property type="match status" value="1"/>
</dbReference>
<dbReference type="EC" id="3.2.2.31" evidence="4 14"/>
<evidence type="ECO:0000256" key="13">
    <source>
        <dbReference type="ARBA" id="ARBA00023295"/>
    </source>
</evidence>
<evidence type="ECO:0000256" key="14">
    <source>
        <dbReference type="RuleBase" id="RU365096"/>
    </source>
</evidence>
<dbReference type="GO" id="GO:0034039">
    <property type="term" value="F:8-oxo-7,8-dihydroguanine DNA N-glycosylase activity"/>
    <property type="evidence" value="ECO:0007669"/>
    <property type="project" value="TreeGrafter"/>
</dbReference>
<dbReference type="GO" id="GO:0000701">
    <property type="term" value="F:purine-specific mismatch base pair DNA N-glycosylase activity"/>
    <property type="evidence" value="ECO:0007669"/>
    <property type="project" value="UniProtKB-EC"/>
</dbReference>
<dbReference type="PROSITE" id="PS01155">
    <property type="entry name" value="ENDONUCLEASE_III_2"/>
    <property type="match status" value="1"/>
</dbReference>
<dbReference type="GO" id="GO:0006298">
    <property type="term" value="P:mismatch repair"/>
    <property type="evidence" value="ECO:0007669"/>
    <property type="project" value="TreeGrafter"/>
</dbReference>
<keyword evidence="8 14" id="KW-0227">DNA damage</keyword>
<dbReference type="InterPro" id="IPR029119">
    <property type="entry name" value="MutY_C"/>
</dbReference>
<dbReference type="PANTHER" id="PTHR42944:SF1">
    <property type="entry name" value="ADENINE DNA GLYCOSYLASE"/>
    <property type="match status" value="1"/>
</dbReference>
<evidence type="ECO:0000256" key="11">
    <source>
        <dbReference type="ARBA" id="ARBA00023014"/>
    </source>
</evidence>
<dbReference type="InterPro" id="IPR004036">
    <property type="entry name" value="Endonuclease-III-like_CS2"/>
</dbReference>
<dbReference type="Pfam" id="PF00730">
    <property type="entry name" value="HhH-GPD"/>
    <property type="match status" value="1"/>
</dbReference>
<name>A0A9D2U3J9_9FIRM</name>
<dbReference type="InterPro" id="IPR005760">
    <property type="entry name" value="A/G_AdeGlyc_MutY"/>
</dbReference>
<evidence type="ECO:0000256" key="7">
    <source>
        <dbReference type="ARBA" id="ARBA00022723"/>
    </source>
</evidence>
<keyword evidence="13 14" id="KW-0326">Glycosidase</keyword>
<reference evidence="16" key="2">
    <citation type="submission" date="2021-04" db="EMBL/GenBank/DDBJ databases">
        <authorList>
            <person name="Gilroy R."/>
        </authorList>
    </citation>
    <scope>NUCLEOTIDE SEQUENCE</scope>
    <source>
        <strain evidence="16">ChiW19-6364</strain>
    </source>
</reference>
<evidence type="ECO:0000313" key="16">
    <source>
        <dbReference type="EMBL" id="HJD39826.1"/>
    </source>
</evidence>
<dbReference type="Gene3D" id="3.90.79.10">
    <property type="entry name" value="Nucleoside Triphosphate Pyrophosphohydrolase"/>
    <property type="match status" value="1"/>
</dbReference>
<evidence type="ECO:0000259" key="15">
    <source>
        <dbReference type="SMART" id="SM00478"/>
    </source>
</evidence>
<comment type="cofactor">
    <cofactor evidence="14">
        <name>[4Fe-4S] cluster</name>
        <dbReference type="ChEBI" id="CHEBI:49883"/>
    </cofactor>
    <text evidence="14">Binds 1 [4Fe-4S] cluster.</text>
</comment>
<reference evidence="16" key="1">
    <citation type="journal article" date="2021" name="PeerJ">
        <title>Extensive microbial diversity within the chicken gut microbiome revealed by metagenomics and culture.</title>
        <authorList>
            <person name="Gilroy R."/>
            <person name="Ravi A."/>
            <person name="Getino M."/>
            <person name="Pursley I."/>
            <person name="Horton D.L."/>
            <person name="Alikhan N.F."/>
            <person name="Baker D."/>
            <person name="Gharbi K."/>
            <person name="Hall N."/>
            <person name="Watson M."/>
            <person name="Adriaenssens E.M."/>
            <person name="Foster-Nyarko E."/>
            <person name="Jarju S."/>
            <person name="Secka A."/>
            <person name="Antonio M."/>
            <person name="Oren A."/>
            <person name="Chaudhuri R.R."/>
            <person name="La Ragione R."/>
            <person name="Hildebrand F."/>
            <person name="Pallen M.J."/>
        </authorList>
    </citation>
    <scope>NUCLEOTIDE SEQUENCE</scope>
    <source>
        <strain evidence="16">ChiW19-6364</strain>
    </source>
</reference>
<dbReference type="Pfam" id="PF00633">
    <property type="entry name" value="HHH"/>
    <property type="match status" value="1"/>
</dbReference>
<organism evidence="16 17">
    <name type="scientific">Candidatus Blautia stercoripullorum</name>
    <dbReference type="NCBI Taxonomy" id="2838502"/>
    <lineage>
        <taxon>Bacteria</taxon>
        <taxon>Bacillati</taxon>
        <taxon>Bacillota</taxon>
        <taxon>Clostridia</taxon>
        <taxon>Lachnospirales</taxon>
        <taxon>Lachnospiraceae</taxon>
        <taxon>Blautia</taxon>
    </lineage>
</organism>
<comment type="catalytic activity">
    <reaction evidence="1 14">
        <text>Hydrolyzes free adenine bases from 7,8-dihydro-8-oxoguanine:adenine mismatched double-stranded DNA, leaving an apurinic site.</text>
        <dbReference type="EC" id="3.2.2.31"/>
    </reaction>
</comment>
<dbReference type="Proteomes" id="UP000823850">
    <property type="component" value="Unassembled WGS sequence"/>
</dbReference>
<dbReference type="CDD" id="cd00056">
    <property type="entry name" value="ENDO3c"/>
    <property type="match status" value="1"/>
</dbReference>
<evidence type="ECO:0000256" key="6">
    <source>
        <dbReference type="ARBA" id="ARBA00022485"/>
    </source>
</evidence>
<feature type="domain" description="HhH-GPD" evidence="15">
    <location>
        <begin position="37"/>
        <end position="188"/>
    </location>
</feature>
<dbReference type="SUPFAM" id="SSF55811">
    <property type="entry name" value="Nudix"/>
    <property type="match status" value="1"/>
</dbReference>
<dbReference type="GO" id="GO:0032357">
    <property type="term" value="F:oxidized purine DNA binding"/>
    <property type="evidence" value="ECO:0007669"/>
    <property type="project" value="TreeGrafter"/>
</dbReference>
<dbReference type="InterPro" id="IPR015797">
    <property type="entry name" value="NUDIX_hydrolase-like_dom_sf"/>
</dbReference>
<dbReference type="InterPro" id="IPR044298">
    <property type="entry name" value="MIG/MutY"/>
</dbReference>
<keyword evidence="12" id="KW-0234">DNA repair</keyword>
<dbReference type="EMBL" id="DWUX01000133">
    <property type="protein sequence ID" value="HJD39826.1"/>
    <property type="molecule type" value="Genomic_DNA"/>
</dbReference>
<comment type="function">
    <text evidence="2">Adenine glycosylase active on G-A mispairs. MutY also corrects error-prone DNA synthesis past GO lesions which are due to the oxidatively damaged form of guanine: 7,8-dihydro-8-oxoguanine (8-oxo-dGTP).</text>
</comment>
<keyword evidence="9" id="KW-0378">Hydrolase</keyword>
<dbReference type="GO" id="GO:0006284">
    <property type="term" value="P:base-excision repair"/>
    <property type="evidence" value="ECO:0007669"/>
    <property type="project" value="UniProtKB-UniRule"/>
</dbReference>
<keyword evidence="11" id="KW-0411">Iron-sulfur</keyword>
<evidence type="ECO:0000313" key="17">
    <source>
        <dbReference type="Proteomes" id="UP000823850"/>
    </source>
</evidence>
<evidence type="ECO:0000256" key="4">
    <source>
        <dbReference type="ARBA" id="ARBA00012045"/>
    </source>
</evidence>
<dbReference type="NCBIfam" id="TIGR01084">
    <property type="entry name" value="mutY"/>
    <property type="match status" value="1"/>
</dbReference>
<keyword evidence="10 14" id="KW-0408">Iron</keyword>
<evidence type="ECO:0000256" key="8">
    <source>
        <dbReference type="ARBA" id="ARBA00022763"/>
    </source>
</evidence>
<gene>
    <name evidence="16" type="primary">mutY</name>
    <name evidence="16" type="ORF">H9913_07335</name>
</gene>
<comment type="similarity">
    <text evidence="3 14">Belongs to the Nth/MutY family.</text>
</comment>
<dbReference type="FunFam" id="1.10.340.30:FF:000002">
    <property type="entry name" value="Adenine DNA glycosylase"/>
    <property type="match status" value="1"/>
</dbReference>
<evidence type="ECO:0000256" key="9">
    <source>
        <dbReference type="ARBA" id="ARBA00022801"/>
    </source>
</evidence>
<protein>
    <recommendedName>
        <fullName evidence="5 14">Adenine DNA glycosylase</fullName>
        <ecNumber evidence="4 14">3.2.2.31</ecNumber>
    </recommendedName>
</protein>
<dbReference type="SUPFAM" id="SSF48150">
    <property type="entry name" value="DNA-glycosylase"/>
    <property type="match status" value="1"/>
</dbReference>
<evidence type="ECO:0000256" key="5">
    <source>
        <dbReference type="ARBA" id="ARBA00022023"/>
    </source>
</evidence>
<evidence type="ECO:0000256" key="1">
    <source>
        <dbReference type="ARBA" id="ARBA00000843"/>
    </source>
</evidence>
<accession>A0A9D2U3J9</accession>
<dbReference type="AlphaFoldDB" id="A0A9D2U3J9"/>
<dbReference type="InterPro" id="IPR011257">
    <property type="entry name" value="DNA_glycosylase"/>
</dbReference>
<dbReference type="InterPro" id="IPR000445">
    <property type="entry name" value="HhH_motif"/>
</dbReference>
<dbReference type="InterPro" id="IPR023170">
    <property type="entry name" value="HhH_base_excis_C"/>
</dbReference>
<dbReference type="CDD" id="cd03431">
    <property type="entry name" value="NUDIX_DNA_Glycosylase_C-MutY"/>
    <property type="match status" value="1"/>
</dbReference>
<dbReference type="PANTHER" id="PTHR42944">
    <property type="entry name" value="ADENINE DNA GLYCOSYLASE"/>
    <property type="match status" value="1"/>
</dbReference>